<dbReference type="OrthoDB" id="2514702at2"/>
<keyword evidence="1" id="KW-1133">Transmembrane helix</keyword>
<dbReference type="InterPro" id="IPR050640">
    <property type="entry name" value="Bact_2-comp_sensor_kinase"/>
</dbReference>
<keyword evidence="3" id="KW-0418">Kinase</keyword>
<dbReference type="PANTHER" id="PTHR34220:SF7">
    <property type="entry name" value="SENSOR HISTIDINE KINASE YPDA"/>
    <property type="match status" value="1"/>
</dbReference>
<feature type="domain" description="Signal transduction histidine kinase internal region" evidence="2">
    <location>
        <begin position="158"/>
        <end position="232"/>
    </location>
</feature>
<name>A0A3A8P0H4_9BACT</name>
<dbReference type="PANTHER" id="PTHR34220">
    <property type="entry name" value="SENSOR HISTIDINE KINASE YPDA"/>
    <property type="match status" value="1"/>
</dbReference>
<feature type="transmembrane region" description="Helical" evidence="1">
    <location>
        <begin position="12"/>
        <end position="34"/>
    </location>
</feature>
<feature type="transmembrane region" description="Helical" evidence="1">
    <location>
        <begin position="115"/>
        <end position="132"/>
    </location>
</feature>
<dbReference type="RefSeq" id="WP_120624760.1">
    <property type="nucleotide sequence ID" value="NZ_RAWG01000038.1"/>
</dbReference>
<dbReference type="InterPro" id="IPR036890">
    <property type="entry name" value="HATPase_C_sf"/>
</dbReference>
<dbReference type="Gene3D" id="3.30.565.10">
    <property type="entry name" value="Histidine kinase-like ATPase, C-terminal domain"/>
    <property type="match status" value="1"/>
</dbReference>
<organism evidence="3 4">
    <name type="scientific">Corallococcus sicarius</name>
    <dbReference type="NCBI Taxonomy" id="2316726"/>
    <lineage>
        <taxon>Bacteria</taxon>
        <taxon>Pseudomonadati</taxon>
        <taxon>Myxococcota</taxon>
        <taxon>Myxococcia</taxon>
        <taxon>Myxococcales</taxon>
        <taxon>Cystobacterineae</taxon>
        <taxon>Myxococcaceae</taxon>
        <taxon>Corallococcus</taxon>
    </lineage>
</organism>
<evidence type="ECO:0000256" key="1">
    <source>
        <dbReference type="SAM" id="Phobius"/>
    </source>
</evidence>
<keyword evidence="3" id="KW-0808">Transferase</keyword>
<feature type="transmembrane region" description="Helical" evidence="1">
    <location>
        <begin position="46"/>
        <end position="68"/>
    </location>
</feature>
<sequence length="352" mass="37780">MSETSEGSIVRATLRALVAPLRLGPIVLVSLPLLAAQVRWSVDPNALWLGVLLCLLCVAVAPVSYRVLFPEGLDLSHGGIRLLLYGAVGTGVVLSVGYALPRLTDMQPTFLSERYNLAVCGGLFLVAGWGLGRDIGFEETLARERARATRFAWEAEQAQLLAIRSHLDPHFLFNTLNAIAEWCREDGAVAEAAVLRLSTMLRSVLAGVRSVTWPLSQELELMRTLFDLHLLRDPDLFQLRMTVADGLGDVPVPPLLLLPLAENAVKHGPASGHRGPLLVEVGVTRDGAVEVSIDNPGASRGPREGSVGLPTVERRLALAYAGRALLSLASADGRTRVTVTLPRQGPQPGVLT</sequence>
<keyword evidence="1" id="KW-0812">Transmembrane</keyword>
<dbReference type="GO" id="GO:0000155">
    <property type="term" value="F:phosphorelay sensor kinase activity"/>
    <property type="evidence" value="ECO:0007669"/>
    <property type="project" value="InterPro"/>
</dbReference>
<dbReference type="InterPro" id="IPR010559">
    <property type="entry name" value="Sig_transdc_His_kin_internal"/>
</dbReference>
<dbReference type="Pfam" id="PF06580">
    <property type="entry name" value="His_kinase"/>
    <property type="match status" value="1"/>
</dbReference>
<evidence type="ECO:0000313" key="3">
    <source>
        <dbReference type="EMBL" id="RKH45254.1"/>
    </source>
</evidence>
<proteinExistence type="predicted"/>
<keyword evidence="1" id="KW-0472">Membrane</keyword>
<dbReference type="Proteomes" id="UP000273405">
    <property type="component" value="Unassembled WGS sequence"/>
</dbReference>
<reference evidence="4" key="1">
    <citation type="submission" date="2018-09" db="EMBL/GenBank/DDBJ databases">
        <authorList>
            <person name="Livingstone P.G."/>
            <person name="Whitworth D.E."/>
        </authorList>
    </citation>
    <scope>NUCLEOTIDE SEQUENCE [LARGE SCALE GENOMIC DNA]</scope>
    <source>
        <strain evidence="4">CA040B</strain>
    </source>
</reference>
<dbReference type="GO" id="GO:0016020">
    <property type="term" value="C:membrane"/>
    <property type="evidence" value="ECO:0007669"/>
    <property type="project" value="InterPro"/>
</dbReference>
<keyword evidence="4" id="KW-1185">Reference proteome</keyword>
<protein>
    <submittedName>
        <fullName evidence="3">Sensor histidine kinase</fullName>
    </submittedName>
</protein>
<dbReference type="SUPFAM" id="SSF55874">
    <property type="entry name" value="ATPase domain of HSP90 chaperone/DNA topoisomerase II/histidine kinase"/>
    <property type="match status" value="1"/>
</dbReference>
<accession>A0A3A8P0H4</accession>
<dbReference type="AlphaFoldDB" id="A0A3A8P0H4"/>
<gene>
    <name evidence="3" type="ORF">D7X12_08475</name>
</gene>
<feature type="transmembrane region" description="Helical" evidence="1">
    <location>
        <begin position="80"/>
        <end position="100"/>
    </location>
</feature>
<evidence type="ECO:0000259" key="2">
    <source>
        <dbReference type="Pfam" id="PF06580"/>
    </source>
</evidence>
<dbReference type="EMBL" id="RAWG01000038">
    <property type="protein sequence ID" value="RKH45254.1"/>
    <property type="molecule type" value="Genomic_DNA"/>
</dbReference>
<comment type="caution">
    <text evidence="3">The sequence shown here is derived from an EMBL/GenBank/DDBJ whole genome shotgun (WGS) entry which is preliminary data.</text>
</comment>
<evidence type="ECO:0000313" key="4">
    <source>
        <dbReference type="Proteomes" id="UP000273405"/>
    </source>
</evidence>